<dbReference type="AlphaFoldDB" id="A0A1J9PK88"/>
<keyword evidence="3" id="KW-1185">Reference proteome</keyword>
<feature type="compositionally biased region" description="Polar residues" evidence="1">
    <location>
        <begin position="56"/>
        <end position="83"/>
    </location>
</feature>
<reference evidence="2 3" key="1">
    <citation type="submission" date="2015-07" db="EMBL/GenBank/DDBJ databases">
        <title>Emmonsia species relationships and genome sequence.</title>
        <authorList>
            <consortium name="The Broad Institute Genomics Platform"/>
            <person name="Cuomo C.A."/>
            <person name="Munoz J.F."/>
            <person name="Imamovic A."/>
            <person name="Priest M.E."/>
            <person name="Young S."/>
            <person name="Clay O.K."/>
            <person name="McEwen J.G."/>
        </authorList>
    </citation>
    <scope>NUCLEOTIDE SEQUENCE [LARGE SCALE GENOMIC DNA]</scope>
    <source>
        <strain evidence="2 3">UAMH 9510</strain>
    </source>
</reference>
<gene>
    <name evidence="2" type="ORF">AJ78_02949</name>
</gene>
<name>A0A1J9PK88_9EURO</name>
<sequence length="83" mass="8895">MSTQTTQTPKIEESETGSVDSRGDSGTSSVTEKNDNIDLETKMAAKVQHSRDHQQESSAQSQGDLFLDSTSTRPASPVPATQL</sequence>
<feature type="compositionally biased region" description="Polar residues" evidence="1">
    <location>
        <begin position="16"/>
        <end position="31"/>
    </location>
</feature>
<dbReference type="EMBL" id="LGRN01000087">
    <property type="protein sequence ID" value="OJD16912.1"/>
    <property type="molecule type" value="Genomic_DNA"/>
</dbReference>
<evidence type="ECO:0000256" key="1">
    <source>
        <dbReference type="SAM" id="MobiDB-lite"/>
    </source>
</evidence>
<feature type="compositionally biased region" description="Basic and acidic residues" evidence="1">
    <location>
        <begin position="32"/>
        <end position="55"/>
    </location>
</feature>
<evidence type="ECO:0000313" key="2">
    <source>
        <dbReference type="EMBL" id="OJD16912.1"/>
    </source>
</evidence>
<protein>
    <submittedName>
        <fullName evidence="2">Uncharacterized protein</fullName>
    </submittedName>
</protein>
<feature type="region of interest" description="Disordered" evidence="1">
    <location>
        <begin position="1"/>
        <end position="83"/>
    </location>
</feature>
<comment type="caution">
    <text evidence="2">The sequence shown here is derived from an EMBL/GenBank/DDBJ whole genome shotgun (WGS) entry which is preliminary data.</text>
</comment>
<dbReference type="VEuPathDB" id="FungiDB:AJ78_02949"/>
<proteinExistence type="predicted"/>
<accession>A0A1J9PK88</accession>
<dbReference type="Proteomes" id="UP000182235">
    <property type="component" value="Unassembled WGS sequence"/>
</dbReference>
<dbReference type="OrthoDB" id="4190814at2759"/>
<evidence type="ECO:0000313" key="3">
    <source>
        <dbReference type="Proteomes" id="UP000182235"/>
    </source>
</evidence>
<organism evidence="2 3">
    <name type="scientific">Emergomyces pasteurianus Ep9510</name>
    <dbReference type="NCBI Taxonomy" id="1447872"/>
    <lineage>
        <taxon>Eukaryota</taxon>
        <taxon>Fungi</taxon>
        <taxon>Dikarya</taxon>
        <taxon>Ascomycota</taxon>
        <taxon>Pezizomycotina</taxon>
        <taxon>Eurotiomycetes</taxon>
        <taxon>Eurotiomycetidae</taxon>
        <taxon>Onygenales</taxon>
        <taxon>Ajellomycetaceae</taxon>
        <taxon>Emergomyces</taxon>
    </lineage>
</organism>